<proteinExistence type="predicted"/>
<evidence type="ECO:0000313" key="2">
    <source>
        <dbReference type="Proteomes" id="UP000239757"/>
    </source>
</evidence>
<sequence>MELIDYCEDDPPLKNSDVGGVCDTIDGENASGDGGGAKNILGEGVDAWSIFIISPLQVDLVKFIELLR</sequence>
<dbReference type="Proteomes" id="UP000239757">
    <property type="component" value="Unassembled WGS sequence"/>
</dbReference>
<dbReference type="EMBL" id="KZ663616">
    <property type="protein sequence ID" value="PPS11254.1"/>
    <property type="molecule type" value="Genomic_DNA"/>
</dbReference>
<name>A0A2P5Y6P1_GOSBA</name>
<organism evidence="1 2">
    <name type="scientific">Gossypium barbadense</name>
    <name type="common">Sea Island cotton</name>
    <name type="synonym">Hibiscus barbadensis</name>
    <dbReference type="NCBI Taxonomy" id="3634"/>
    <lineage>
        <taxon>Eukaryota</taxon>
        <taxon>Viridiplantae</taxon>
        <taxon>Streptophyta</taxon>
        <taxon>Embryophyta</taxon>
        <taxon>Tracheophyta</taxon>
        <taxon>Spermatophyta</taxon>
        <taxon>Magnoliopsida</taxon>
        <taxon>eudicotyledons</taxon>
        <taxon>Gunneridae</taxon>
        <taxon>Pentapetalae</taxon>
        <taxon>rosids</taxon>
        <taxon>malvids</taxon>
        <taxon>Malvales</taxon>
        <taxon>Malvaceae</taxon>
        <taxon>Malvoideae</taxon>
        <taxon>Gossypium</taxon>
    </lineage>
</organism>
<evidence type="ECO:0000313" key="1">
    <source>
        <dbReference type="EMBL" id="PPS11254.1"/>
    </source>
</evidence>
<dbReference type="AlphaFoldDB" id="A0A2P5Y6P1"/>
<gene>
    <name evidence="1" type="ORF">GOBAR_AA09380</name>
</gene>
<reference evidence="1 2" key="1">
    <citation type="submission" date="2015-01" db="EMBL/GenBank/DDBJ databases">
        <title>Genome of allotetraploid Gossypium barbadense reveals genomic plasticity and fiber elongation in cotton evolution.</title>
        <authorList>
            <person name="Chen X."/>
            <person name="Liu X."/>
            <person name="Zhao B."/>
            <person name="Zheng H."/>
            <person name="Hu Y."/>
            <person name="Lu G."/>
            <person name="Yang C."/>
            <person name="Chen J."/>
            <person name="Shan C."/>
            <person name="Zhang L."/>
            <person name="Zhou Y."/>
            <person name="Wang L."/>
            <person name="Guo W."/>
            <person name="Bai Y."/>
            <person name="Ruan J."/>
            <person name="Shangguan X."/>
            <person name="Mao Y."/>
            <person name="Jiang J."/>
            <person name="Zhu Y."/>
            <person name="Lei J."/>
            <person name="Kang H."/>
            <person name="Chen S."/>
            <person name="He X."/>
            <person name="Wang R."/>
            <person name="Wang Y."/>
            <person name="Chen J."/>
            <person name="Wang L."/>
            <person name="Yu S."/>
            <person name="Wang B."/>
            <person name="Wei J."/>
            <person name="Song S."/>
            <person name="Lu X."/>
            <person name="Gao Z."/>
            <person name="Gu W."/>
            <person name="Deng X."/>
            <person name="Ma D."/>
            <person name="Wang S."/>
            <person name="Liang W."/>
            <person name="Fang L."/>
            <person name="Cai C."/>
            <person name="Zhu X."/>
            <person name="Zhou B."/>
            <person name="Zhang Y."/>
            <person name="Chen Z."/>
            <person name="Xu S."/>
            <person name="Zhu R."/>
            <person name="Wang S."/>
            <person name="Zhang T."/>
            <person name="Zhao G."/>
        </authorList>
    </citation>
    <scope>NUCLEOTIDE SEQUENCE [LARGE SCALE GENOMIC DNA]</scope>
    <source>
        <strain evidence="2">cv. Xinhai21</strain>
        <tissue evidence="1">Leaf</tissue>
    </source>
</reference>
<accession>A0A2P5Y6P1</accession>
<protein>
    <submittedName>
        <fullName evidence="1">Uncharacterized protein</fullName>
    </submittedName>
</protein>